<evidence type="ECO:0000256" key="2">
    <source>
        <dbReference type="SAM" id="MobiDB-lite"/>
    </source>
</evidence>
<reference evidence="4" key="1">
    <citation type="submission" date="2021-02" db="EMBL/GenBank/DDBJ databases">
        <authorList>
            <person name="Dougan E. K."/>
            <person name="Rhodes N."/>
            <person name="Thang M."/>
            <person name="Chan C."/>
        </authorList>
    </citation>
    <scope>NUCLEOTIDE SEQUENCE</scope>
</reference>
<keyword evidence="5" id="KW-1185">Reference proteome</keyword>
<evidence type="ECO:0000256" key="1">
    <source>
        <dbReference type="SAM" id="Coils"/>
    </source>
</evidence>
<dbReference type="Proteomes" id="UP000601435">
    <property type="component" value="Unassembled WGS sequence"/>
</dbReference>
<keyword evidence="1" id="KW-0175">Coiled coil</keyword>
<evidence type="ECO:0000259" key="3">
    <source>
        <dbReference type="PROSITE" id="PS50106"/>
    </source>
</evidence>
<feature type="region of interest" description="Disordered" evidence="2">
    <location>
        <begin position="144"/>
        <end position="184"/>
    </location>
</feature>
<dbReference type="CDD" id="cd00136">
    <property type="entry name" value="PDZ_canonical"/>
    <property type="match status" value="1"/>
</dbReference>
<dbReference type="AlphaFoldDB" id="A0A812NRE5"/>
<sequence length="315" mass="33879">MSQATVQAPPGLEGQSHQALDIDVVKELRESIVKEVTERVTETCMRHLESTTQATVDALYKRGQKAVTYMQQQQSLNTEQLQSEIQRCAESCRRLEGENAVLRANLEALMRHLTVLFGAPPLRPSAPSTSEPAVTQALDELETASVPVHRDPDTDEVADVAAGSGESGSPASTQAETPSETPGASEVFTLTLRRADTVPVGLHVTGEDGLLVERVLPGGAVEAWNRQCPGVREIRVGDRIVSINGQDDAEAMRTECLSKYLLRMTVQRGSGLRAEADEFVPQARSGSKRVSRGCYSSAGLRLCHGHAGLGSSQPV</sequence>
<feature type="compositionally biased region" description="Low complexity" evidence="2">
    <location>
        <begin position="161"/>
        <end position="172"/>
    </location>
</feature>
<dbReference type="EMBL" id="CAJNJA010013586">
    <property type="protein sequence ID" value="CAE7324771.1"/>
    <property type="molecule type" value="Genomic_DNA"/>
</dbReference>
<comment type="caution">
    <text evidence="4">The sequence shown here is derived from an EMBL/GenBank/DDBJ whole genome shotgun (WGS) entry which is preliminary data.</text>
</comment>
<dbReference type="InterPro" id="IPR036034">
    <property type="entry name" value="PDZ_sf"/>
</dbReference>
<organism evidence="4 5">
    <name type="scientific">Symbiodinium necroappetens</name>
    <dbReference type="NCBI Taxonomy" id="1628268"/>
    <lineage>
        <taxon>Eukaryota</taxon>
        <taxon>Sar</taxon>
        <taxon>Alveolata</taxon>
        <taxon>Dinophyceae</taxon>
        <taxon>Suessiales</taxon>
        <taxon>Symbiodiniaceae</taxon>
        <taxon>Symbiodinium</taxon>
    </lineage>
</organism>
<accession>A0A812NRE5</accession>
<dbReference type="SUPFAM" id="SSF50156">
    <property type="entry name" value="PDZ domain-like"/>
    <property type="match status" value="1"/>
</dbReference>
<name>A0A812NRE5_9DINO</name>
<dbReference type="PROSITE" id="PS50106">
    <property type="entry name" value="PDZ"/>
    <property type="match status" value="1"/>
</dbReference>
<protein>
    <recommendedName>
        <fullName evidence="3">PDZ domain-containing protein</fullName>
    </recommendedName>
</protein>
<proteinExistence type="predicted"/>
<dbReference type="OrthoDB" id="418292at2759"/>
<evidence type="ECO:0000313" key="5">
    <source>
        <dbReference type="Proteomes" id="UP000601435"/>
    </source>
</evidence>
<feature type="compositionally biased region" description="Polar residues" evidence="2">
    <location>
        <begin position="173"/>
        <end position="182"/>
    </location>
</feature>
<dbReference type="Gene3D" id="2.30.42.10">
    <property type="match status" value="1"/>
</dbReference>
<feature type="coiled-coil region" evidence="1">
    <location>
        <begin position="78"/>
        <end position="112"/>
    </location>
</feature>
<evidence type="ECO:0000313" key="4">
    <source>
        <dbReference type="EMBL" id="CAE7324771.1"/>
    </source>
</evidence>
<dbReference type="InterPro" id="IPR001478">
    <property type="entry name" value="PDZ"/>
</dbReference>
<gene>
    <name evidence="4" type="ORF">SNEC2469_LOCUS8180</name>
</gene>
<feature type="domain" description="PDZ" evidence="3">
    <location>
        <begin position="189"/>
        <end position="252"/>
    </location>
</feature>